<dbReference type="PATRIC" id="fig|456.5.peg.2522"/>
<evidence type="ECO:0000256" key="1">
    <source>
        <dbReference type="PROSITE-ProRule" id="PRU00339"/>
    </source>
</evidence>
<dbReference type="Pfam" id="PF00515">
    <property type="entry name" value="TPR_1"/>
    <property type="match status" value="1"/>
</dbReference>
<dbReference type="Gene3D" id="1.25.40.10">
    <property type="entry name" value="Tetratricopeptide repeat domain"/>
    <property type="match status" value="1"/>
</dbReference>
<protein>
    <submittedName>
        <fullName evidence="4">TPR repeat containing protein</fullName>
    </submittedName>
</protein>
<organism evidence="4 5">
    <name type="scientific">Legionella jordanis</name>
    <dbReference type="NCBI Taxonomy" id="456"/>
    <lineage>
        <taxon>Bacteria</taxon>
        <taxon>Pseudomonadati</taxon>
        <taxon>Pseudomonadota</taxon>
        <taxon>Gammaproteobacteria</taxon>
        <taxon>Legionellales</taxon>
        <taxon>Legionellaceae</taxon>
        <taxon>Legionella</taxon>
    </lineage>
</organism>
<dbReference type="Proteomes" id="UP000055035">
    <property type="component" value="Unassembled WGS sequence"/>
</dbReference>
<feature type="compositionally biased region" description="Low complexity" evidence="2">
    <location>
        <begin position="126"/>
        <end position="233"/>
    </location>
</feature>
<keyword evidence="5" id="KW-1185">Reference proteome</keyword>
<comment type="caution">
    <text evidence="4">The sequence shown here is derived from an EMBL/GenBank/DDBJ whole genome shotgun (WGS) entry which is preliminary data.</text>
</comment>
<dbReference type="PROSITE" id="PS50005">
    <property type="entry name" value="TPR"/>
    <property type="match status" value="1"/>
</dbReference>
<keyword evidence="1" id="KW-0802">TPR repeat</keyword>
<feature type="chain" id="PRO_5006914694" evidence="3">
    <location>
        <begin position="19"/>
        <end position="300"/>
    </location>
</feature>
<dbReference type="SUPFAM" id="SSF48452">
    <property type="entry name" value="TPR-like"/>
    <property type="match status" value="1"/>
</dbReference>
<dbReference type="EMBL" id="LNYJ01000011">
    <property type="protein sequence ID" value="KTD18037.1"/>
    <property type="molecule type" value="Genomic_DNA"/>
</dbReference>
<reference evidence="4 5" key="1">
    <citation type="submission" date="2015-11" db="EMBL/GenBank/DDBJ databases">
        <title>Genomic analysis of 38 Legionella species identifies large and diverse effector repertoires.</title>
        <authorList>
            <person name="Burstein D."/>
            <person name="Amaro F."/>
            <person name="Zusman T."/>
            <person name="Lifshitz Z."/>
            <person name="Cohen O."/>
            <person name="Gilbert J.A."/>
            <person name="Pupko T."/>
            <person name="Shuman H.A."/>
            <person name="Segal G."/>
        </authorList>
    </citation>
    <scope>NUCLEOTIDE SEQUENCE [LARGE SCALE GENOMIC DNA]</scope>
    <source>
        <strain evidence="4 5">BL-540</strain>
    </source>
</reference>
<evidence type="ECO:0000256" key="3">
    <source>
        <dbReference type="SAM" id="SignalP"/>
    </source>
</evidence>
<evidence type="ECO:0000313" key="4">
    <source>
        <dbReference type="EMBL" id="KTD18037.1"/>
    </source>
</evidence>
<proteinExistence type="predicted"/>
<keyword evidence="3" id="KW-0732">Signal</keyword>
<dbReference type="RefSeq" id="WP_058471735.1">
    <property type="nucleotide sequence ID" value="NZ_LBAX01000003.1"/>
</dbReference>
<dbReference type="PROSITE" id="PS50293">
    <property type="entry name" value="TPR_REGION"/>
    <property type="match status" value="1"/>
</dbReference>
<sequence length="300" mass="34337">MKAMALFILVTLSFPSHSFSWKNLWQTKDQQGQVLMAEGKFKEAQKTFQQQAWKAAAAYRAGNYKEAAEYYSAMQNAEGFYNEGNALAMSKQYEQAIKAYDKALALNPEHRDAEYNRKLIQDLLSQNQQDQNQQDQNQQGQNQQGQNQQGQNQQGQNQQGQNQQGQNQQGQNQQGQNQQGQNQQGQNQQGQNQQGQNQQGQNQQGQNQQGQNQQGQNQQGQNQQGQNQQGQNQKNTKQNQEEKQVNQHGQAAGVSAESADEVQQQQSKEQWLKLIPDDPGGLLREKFLRDHMRRQRGWYQ</sequence>
<name>A0A0W0VD34_9GAMM</name>
<feature type="signal peptide" evidence="3">
    <location>
        <begin position="1"/>
        <end position="18"/>
    </location>
</feature>
<dbReference type="SMART" id="SM00028">
    <property type="entry name" value="TPR"/>
    <property type="match status" value="1"/>
</dbReference>
<accession>A0A0W0VD34</accession>
<gene>
    <name evidence="4" type="ORF">Ljor_2343</name>
</gene>
<evidence type="ECO:0000256" key="2">
    <source>
        <dbReference type="SAM" id="MobiDB-lite"/>
    </source>
</evidence>
<feature type="region of interest" description="Disordered" evidence="2">
    <location>
        <begin position="126"/>
        <end position="268"/>
    </location>
</feature>
<dbReference type="STRING" id="456.Ljor_2343"/>
<dbReference type="InterPro" id="IPR011990">
    <property type="entry name" value="TPR-like_helical_dom_sf"/>
</dbReference>
<dbReference type="AlphaFoldDB" id="A0A0W0VD34"/>
<feature type="repeat" description="TPR" evidence="1">
    <location>
        <begin position="77"/>
        <end position="110"/>
    </location>
</feature>
<evidence type="ECO:0000313" key="5">
    <source>
        <dbReference type="Proteomes" id="UP000055035"/>
    </source>
</evidence>
<dbReference type="InterPro" id="IPR019734">
    <property type="entry name" value="TPR_rpt"/>
</dbReference>